<evidence type="ECO:0000313" key="10">
    <source>
        <dbReference type="EMBL" id="TSJ92919.1"/>
    </source>
</evidence>
<dbReference type="Gene3D" id="3.40.30.10">
    <property type="entry name" value="Glutaredoxin"/>
    <property type="match status" value="1"/>
</dbReference>
<evidence type="ECO:0000256" key="5">
    <source>
        <dbReference type="ARBA" id="ARBA00023157"/>
    </source>
</evidence>
<dbReference type="Pfam" id="PF10411">
    <property type="entry name" value="DsbC_N"/>
    <property type="match status" value="1"/>
</dbReference>
<keyword evidence="5" id="KW-1015">Disulfide bond</keyword>
<accession>A0A556RVJ9</accession>
<protein>
    <recommendedName>
        <fullName evidence="7">Thiol:disulfide interchange protein</fullName>
    </recommendedName>
</protein>
<dbReference type="Pfam" id="PF13098">
    <property type="entry name" value="Thioredoxin_2"/>
    <property type="match status" value="1"/>
</dbReference>
<keyword evidence="4 7" id="KW-0574">Periplasm</keyword>
<dbReference type="Gene3D" id="3.10.450.70">
    <property type="entry name" value="Disulphide bond isomerase, DsbC/G, N-terminal"/>
    <property type="match status" value="1"/>
</dbReference>
<name>A0A556RVJ9_9GAMM</name>
<evidence type="ECO:0000259" key="8">
    <source>
        <dbReference type="Pfam" id="PF10411"/>
    </source>
</evidence>
<keyword evidence="10" id="KW-0413">Isomerase</keyword>
<dbReference type="NCBIfam" id="NF008129">
    <property type="entry name" value="PRK10877.1"/>
    <property type="match status" value="1"/>
</dbReference>
<evidence type="ECO:0000256" key="3">
    <source>
        <dbReference type="ARBA" id="ARBA00022729"/>
    </source>
</evidence>
<dbReference type="CDD" id="cd03020">
    <property type="entry name" value="DsbA_DsbC_DsbG"/>
    <property type="match status" value="1"/>
</dbReference>
<evidence type="ECO:0000256" key="4">
    <source>
        <dbReference type="ARBA" id="ARBA00022764"/>
    </source>
</evidence>
<feature type="chain" id="PRO_5023071261" description="Thiol:disulfide interchange protein" evidence="7">
    <location>
        <begin position="20"/>
        <end position="234"/>
    </location>
</feature>
<dbReference type="SUPFAM" id="SSF52833">
    <property type="entry name" value="Thioredoxin-like"/>
    <property type="match status" value="1"/>
</dbReference>
<feature type="signal peptide" evidence="7">
    <location>
        <begin position="1"/>
        <end position="19"/>
    </location>
</feature>
<dbReference type="InterPro" id="IPR036249">
    <property type="entry name" value="Thioredoxin-like_sf"/>
</dbReference>
<comment type="similarity">
    <text evidence="2 7">Belongs to the thioredoxin family. DsbC subfamily.</text>
</comment>
<comment type="function">
    <text evidence="7">Required for disulfide bond formation in some periplasmic proteins. Acts by transferring its disulfide bond to other proteins and is reduced in the process.</text>
</comment>
<comment type="caution">
    <text evidence="10">The sequence shown here is derived from an EMBL/GenBank/DDBJ whole genome shotgun (WGS) entry which is preliminary data.</text>
</comment>
<dbReference type="InterPro" id="IPR051470">
    <property type="entry name" value="Thiol:disulfide_interchange"/>
</dbReference>
<dbReference type="SUPFAM" id="SSF54423">
    <property type="entry name" value="DsbC/DsbG N-terminal domain-like"/>
    <property type="match status" value="1"/>
</dbReference>
<dbReference type="InterPro" id="IPR012336">
    <property type="entry name" value="Thioredoxin-like_fold"/>
</dbReference>
<evidence type="ECO:0000256" key="1">
    <source>
        <dbReference type="ARBA" id="ARBA00004418"/>
    </source>
</evidence>
<dbReference type="AlphaFoldDB" id="A0A556RVJ9"/>
<feature type="domain" description="Disulphide bond isomerase DsbC/G N-terminal" evidence="8">
    <location>
        <begin position="17"/>
        <end position="78"/>
    </location>
</feature>
<organism evidence="10 11">
    <name type="scientific">Gilliamella apicola</name>
    <dbReference type="NCBI Taxonomy" id="1196095"/>
    <lineage>
        <taxon>Bacteria</taxon>
        <taxon>Pseudomonadati</taxon>
        <taxon>Pseudomonadota</taxon>
        <taxon>Gammaproteobacteria</taxon>
        <taxon>Orbales</taxon>
        <taxon>Orbaceae</taxon>
        <taxon>Gilliamella</taxon>
    </lineage>
</organism>
<proteinExistence type="inferred from homology"/>
<dbReference type="PANTHER" id="PTHR35272:SF3">
    <property type="entry name" value="THIOL:DISULFIDE INTERCHANGE PROTEIN DSBC"/>
    <property type="match status" value="1"/>
</dbReference>
<dbReference type="InterPro" id="IPR033954">
    <property type="entry name" value="DiS-bond_Isoase_DsbC/G"/>
</dbReference>
<dbReference type="Proteomes" id="UP000319483">
    <property type="component" value="Unassembled WGS sequence"/>
</dbReference>
<dbReference type="GO" id="GO:0016853">
    <property type="term" value="F:isomerase activity"/>
    <property type="evidence" value="ECO:0007669"/>
    <property type="project" value="UniProtKB-KW"/>
</dbReference>
<dbReference type="PANTHER" id="PTHR35272">
    <property type="entry name" value="THIOL:DISULFIDE INTERCHANGE PROTEIN DSBC-RELATED"/>
    <property type="match status" value="1"/>
</dbReference>
<dbReference type="InterPro" id="IPR018950">
    <property type="entry name" value="DiS-bond_isomerase_DsbC/G_N"/>
</dbReference>
<feature type="domain" description="Thioredoxin-like fold" evidence="9">
    <location>
        <begin position="104"/>
        <end position="228"/>
    </location>
</feature>
<sequence>MKKIVLSIGLALISTSVLAANTDITKSLNRLGYESKDIKIENSPVNGFKTVITPDGIFYVSDDGKYLTQGPIFDVQGDEPQNIANSNNVKLIKSIEKDAIVYKANNEKYVISVFTDYTCHYCKLLHENINKYLDAGISVHYFAFPRAGADSEVGKNMQSIWSVADRKAAFENAYKDNPISPASSMIPYVTQQFNVGKQIGITGTPAIVLADGQLVSGYVPADKLLTILNKKSVK</sequence>
<dbReference type="GO" id="GO:0042597">
    <property type="term" value="C:periplasmic space"/>
    <property type="evidence" value="ECO:0007669"/>
    <property type="project" value="UniProtKB-SubCell"/>
</dbReference>
<evidence type="ECO:0000256" key="2">
    <source>
        <dbReference type="ARBA" id="ARBA00009813"/>
    </source>
</evidence>
<evidence type="ECO:0000259" key="9">
    <source>
        <dbReference type="Pfam" id="PF13098"/>
    </source>
</evidence>
<evidence type="ECO:0000256" key="6">
    <source>
        <dbReference type="ARBA" id="ARBA00023284"/>
    </source>
</evidence>
<dbReference type="EMBL" id="VMHM01000020">
    <property type="protein sequence ID" value="TSJ92919.1"/>
    <property type="molecule type" value="Genomic_DNA"/>
</dbReference>
<keyword evidence="3 7" id="KW-0732">Signal</keyword>
<reference evidence="10 11" key="1">
    <citation type="submission" date="2019-07" db="EMBL/GenBank/DDBJ databases">
        <title>Gilliamella genomes.</title>
        <authorList>
            <person name="Zheng H."/>
        </authorList>
    </citation>
    <scope>NUCLEOTIDE SEQUENCE [LARGE SCALE GENOMIC DNA]</scope>
    <source>
        <strain evidence="10 11">W8127</strain>
    </source>
</reference>
<comment type="subcellular location">
    <subcellularLocation>
        <location evidence="1 7">Periplasm</location>
    </subcellularLocation>
</comment>
<keyword evidence="6 7" id="KW-0676">Redox-active center</keyword>
<gene>
    <name evidence="10" type="primary">dsbC</name>
    <name evidence="10" type="ORF">FPQ15_13195</name>
</gene>
<evidence type="ECO:0000313" key="11">
    <source>
        <dbReference type="Proteomes" id="UP000319483"/>
    </source>
</evidence>
<evidence type="ECO:0000256" key="7">
    <source>
        <dbReference type="RuleBase" id="RU364038"/>
    </source>
</evidence>
<dbReference type="RefSeq" id="WP_086326910.1">
    <property type="nucleotide sequence ID" value="NZ_CAMLAP010000021.1"/>
</dbReference>
<dbReference type="InterPro" id="IPR009094">
    <property type="entry name" value="DiS-bond_isomerase_DsbC/G_N_sf"/>
</dbReference>